<reference evidence="3" key="1">
    <citation type="journal article" date="2020" name="Mol. Plant Microbe Interact.">
        <title>Genome Sequence of the Biocontrol Agent Coniothyrium minitans strain Conio (IMI 134523).</title>
        <authorList>
            <person name="Patel D."/>
            <person name="Shittu T.A."/>
            <person name="Baroncelli R."/>
            <person name="Muthumeenakshi S."/>
            <person name="Osborne T.H."/>
            <person name="Janganan T.K."/>
            <person name="Sreenivasaprasad S."/>
        </authorList>
    </citation>
    <scope>NUCLEOTIDE SEQUENCE</scope>
    <source>
        <strain evidence="3">Conio</strain>
    </source>
</reference>
<gene>
    <name evidence="3" type="ORF">PMIN01_02648</name>
</gene>
<dbReference type="AlphaFoldDB" id="A0A9P6GR44"/>
<name>A0A9P6GR44_9PLEO</name>
<dbReference type="Proteomes" id="UP000756921">
    <property type="component" value="Unassembled WGS sequence"/>
</dbReference>
<evidence type="ECO:0000256" key="1">
    <source>
        <dbReference type="SAM" id="MobiDB-lite"/>
    </source>
</evidence>
<dbReference type="GO" id="GO:0005739">
    <property type="term" value="C:mitochondrion"/>
    <property type="evidence" value="ECO:0007669"/>
    <property type="project" value="TreeGrafter"/>
</dbReference>
<dbReference type="InterPro" id="IPR019180">
    <property type="entry name" value="Oxidoreductase-like_N"/>
</dbReference>
<keyword evidence="4" id="KW-1185">Reference proteome</keyword>
<dbReference type="OrthoDB" id="10064411at2759"/>
<dbReference type="PANTHER" id="PTHR21193:SF3">
    <property type="entry name" value="OXIDOREDUCTASE-LIKE DOMAIN-CONTAINING PROTEIN 1"/>
    <property type="match status" value="1"/>
</dbReference>
<evidence type="ECO:0000313" key="4">
    <source>
        <dbReference type="Proteomes" id="UP000756921"/>
    </source>
</evidence>
<feature type="region of interest" description="Disordered" evidence="1">
    <location>
        <begin position="174"/>
        <end position="221"/>
    </location>
</feature>
<dbReference type="InterPro" id="IPR039251">
    <property type="entry name" value="OXLD1"/>
</dbReference>
<accession>A0A9P6GR44</accession>
<feature type="region of interest" description="Disordered" evidence="1">
    <location>
        <begin position="78"/>
        <end position="97"/>
    </location>
</feature>
<evidence type="ECO:0000313" key="3">
    <source>
        <dbReference type="EMBL" id="KAF9740013.1"/>
    </source>
</evidence>
<dbReference type="EMBL" id="WJXW01000002">
    <property type="protein sequence ID" value="KAF9740013.1"/>
    <property type="molecule type" value="Genomic_DNA"/>
</dbReference>
<dbReference type="PANTHER" id="PTHR21193">
    <property type="entry name" value="OXIDOREDUCTASE-LIKE DOMAIN-CONTAINING PROTEIN 1"/>
    <property type="match status" value="1"/>
</dbReference>
<comment type="caution">
    <text evidence="3">The sequence shown here is derived from an EMBL/GenBank/DDBJ whole genome shotgun (WGS) entry which is preliminary data.</text>
</comment>
<dbReference type="Pfam" id="PF09791">
    <property type="entry name" value="Oxidored-like"/>
    <property type="match status" value="1"/>
</dbReference>
<protein>
    <submittedName>
        <fullName evidence="3">Oxidoreductase-like protein</fullName>
    </submittedName>
</protein>
<sequence>MEQLGRSARPLALCRKLCASSRPTSLRKALQLGSNSAGLQNSDRIQRRFKGYIAPPGQQAHPIEGYYAVPEILKKPVPKSSPTTRPAVSPPTPEWEWLPKTGEEETLARASKFFGSVAGPEERRKAIDAASHEVAGVIVPPKPEEPDNCCMSGCVNCVWDMYRDEMEEWAAKSTEARARMQAQRESAQGTGSIIAGKDTPTRVATSMDDDGRGSETNWVAPASQDALFDDIPVGIREFMRTEKKLKERQRAGRAAAAAA</sequence>
<evidence type="ECO:0000259" key="2">
    <source>
        <dbReference type="Pfam" id="PF09791"/>
    </source>
</evidence>
<organism evidence="3 4">
    <name type="scientific">Paraphaeosphaeria minitans</name>
    <dbReference type="NCBI Taxonomy" id="565426"/>
    <lineage>
        <taxon>Eukaryota</taxon>
        <taxon>Fungi</taxon>
        <taxon>Dikarya</taxon>
        <taxon>Ascomycota</taxon>
        <taxon>Pezizomycotina</taxon>
        <taxon>Dothideomycetes</taxon>
        <taxon>Pleosporomycetidae</taxon>
        <taxon>Pleosporales</taxon>
        <taxon>Massarineae</taxon>
        <taxon>Didymosphaeriaceae</taxon>
        <taxon>Paraphaeosphaeria</taxon>
    </lineage>
</organism>
<feature type="domain" description="Oxidoreductase-like" evidence="2">
    <location>
        <begin position="134"/>
        <end position="177"/>
    </location>
</feature>
<proteinExistence type="predicted"/>